<evidence type="ECO:0000313" key="1">
    <source>
        <dbReference type="EMBL" id="SDC50992.1"/>
    </source>
</evidence>
<dbReference type="STRING" id="390242.SAMN04488024_102239"/>
<evidence type="ECO:0000313" key="2">
    <source>
        <dbReference type="Proteomes" id="UP000199455"/>
    </source>
</evidence>
<reference evidence="2" key="1">
    <citation type="submission" date="2016-10" db="EMBL/GenBank/DDBJ databases">
        <authorList>
            <person name="Varghese N."/>
            <person name="Submissions S."/>
        </authorList>
    </citation>
    <scope>NUCLEOTIDE SEQUENCE [LARGE SCALE GENOMIC DNA]</scope>
    <source>
        <strain evidence="2">DSM 18609</strain>
    </source>
</reference>
<protein>
    <recommendedName>
        <fullName evidence="3">OstA-like protein</fullName>
    </recommendedName>
</protein>
<dbReference type="RefSeq" id="WP_090765446.1">
    <property type="nucleotide sequence ID" value="NZ_FMZH01000002.1"/>
</dbReference>
<proteinExistence type="predicted"/>
<sequence>MSRDKAVVSLFGNAKLIYNEVVLSGAKIVYNKKKNSVMVNKATMTTGNNEVIKADSLFFNLNTEKARLYGTGFNH</sequence>
<evidence type="ECO:0008006" key="3">
    <source>
        <dbReference type="Google" id="ProtNLM"/>
    </source>
</evidence>
<dbReference type="Proteomes" id="UP000199455">
    <property type="component" value="Unassembled WGS sequence"/>
</dbReference>
<dbReference type="AlphaFoldDB" id="A0A1G6M607"/>
<accession>A0A1G6M607</accession>
<organism evidence="1 2">
    <name type="scientific">Pedobacter soli</name>
    <dbReference type="NCBI Taxonomy" id="390242"/>
    <lineage>
        <taxon>Bacteria</taxon>
        <taxon>Pseudomonadati</taxon>
        <taxon>Bacteroidota</taxon>
        <taxon>Sphingobacteriia</taxon>
        <taxon>Sphingobacteriales</taxon>
        <taxon>Sphingobacteriaceae</taxon>
        <taxon>Pedobacter</taxon>
    </lineage>
</organism>
<gene>
    <name evidence="1" type="ORF">SAMN04488024_102239</name>
</gene>
<keyword evidence="2" id="KW-1185">Reference proteome</keyword>
<dbReference type="EMBL" id="FMZH01000002">
    <property type="protein sequence ID" value="SDC50992.1"/>
    <property type="molecule type" value="Genomic_DNA"/>
</dbReference>
<name>A0A1G6M607_9SPHI</name>